<accession>A0A1W1UIN6</accession>
<dbReference type="AlphaFoldDB" id="A0A1W1UIN6"/>
<evidence type="ECO:0000313" key="3">
    <source>
        <dbReference type="EMBL" id="SMB80966.1"/>
    </source>
</evidence>
<evidence type="ECO:0000259" key="1">
    <source>
        <dbReference type="Pfam" id="PF01610"/>
    </source>
</evidence>
<dbReference type="PANTHER" id="PTHR33498">
    <property type="entry name" value="TRANSPOSASE FOR INSERTION SEQUENCE ELEMENT IS1557"/>
    <property type="match status" value="1"/>
</dbReference>
<organism evidence="3 4">
    <name type="scientific">Peptoniphilus asaccharolyticus DSM 20463</name>
    <dbReference type="NCBI Taxonomy" id="573058"/>
    <lineage>
        <taxon>Bacteria</taxon>
        <taxon>Bacillati</taxon>
        <taxon>Bacillota</taxon>
        <taxon>Tissierellia</taxon>
        <taxon>Tissierellales</taxon>
        <taxon>Peptoniphilaceae</taxon>
        <taxon>Peptoniphilus</taxon>
    </lineage>
</organism>
<dbReference type="InterPro" id="IPR029261">
    <property type="entry name" value="Transposase_Znf"/>
</dbReference>
<dbReference type="RefSeq" id="WP_234989714.1">
    <property type="nucleotide sequence ID" value="NZ_FWWR01000009.1"/>
</dbReference>
<dbReference type="PANTHER" id="PTHR33498:SF1">
    <property type="entry name" value="TRANSPOSASE FOR INSERTION SEQUENCE ELEMENT IS1557"/>
    <property type="match status" value="1"/>
</dbReference>
<evidence type="ECO:0000313" key="4">
    <source>
        <dbReference type="Proteomes" id="UP000192368"/>
    </source>
</evidence>
<proteinExistence type="predicted"/>
<dbReference type="Pfam" id="PF01610">
    <property type="entry name" value="DDE_Tnp_ISL3"/>
    <property type="match status" value="1"/>
</dbReference>
<reference evidence="4" key="1">
    <citation type="submission" date="2017-04" db="EMBL/GenBank/DDBJ databases">
        <authorList>
            <person name="Varghese N."/>
            <person name="Submissions S."/>
        </authorList>
    </citation>
    <scope>NUCLEOTIDE SEQUENCE [LARGE SCALE GENOMIC DNA]</scope>
    <source>
        <strain evidence="4">DSM 20463</strain>
    </source>
</reference>
<keyword evidence="4" id="KW-1185">Reference proteome</keyword>
<dbReference type="Pfam" id="PF14690">
    <property type="entry name" value="Zn_ribbon_ISL3"/>
    <property type="match status" value="1"/>
</dbReference>
<protein>
    <submittedName>
        <fullName evidence="3">Transposase</fullName>
    </submittedName>
</protein>
<feature type="domain" description="Transposase IS204/IS1001/IS1096/IS1165 DDE" evidence="1">
    <location>
        <begin position="148"/>
        <end position="393"/>
    </location>
</feature>
<sequence length="410" mass="47938">MQNNNIMNLFGFKDVVFDSVDESNNFVNVHASVSKMSICPHCGSKKIWVHDHRIQKIRDTHIRGKKSLIFLKKTRYDCKSCGSRFERNLDFIAKGHTMTNRLVFAIVSEFDEVYSISSIANRYNVSSNTVLRILNCLSASRAKLPEVLCIDEFKGDSGNIKYQTSLLNGDTHKIIDILPSRDKSSLAEYFKRIPSIEKRNVKFFVSDMSKAFKSVKKSFFKNAIHIIDRYHFIRQVSWALENVRKRIQKDISSKLRKYFKRSKSLITKPASKLTSEQANEVSLMIELNKELKEAYKLKELFYCVPCGYQYVLSQPNKTRAKKALREWIKRADESKLKEFKSCITAFKNWFEEICNSFDYSWSNGPLEGTHAKIKTLKRNCFGMRNFDLFRKRIMFSCKYRLGKRENLQNP</sequence>
<feature type="domain" description="Transposase IS204/IS1001/IS1096/IS1165 zinc-finger" evidence="2">
    <location>
        <begin position="38"/>
        <end position="81"/>
    </location>
</feature>
<dbReference type="Proteomes" id="UP000192368">
    <property type="component" value="Unassembled WGS sequence"/>
</dbReference>
<name>A0A1W1UIN6_PEPAS</name>
<dbReference type="NCBIfam" id="NF033550">
    <property type="entry name" value="transpos_ISL3"/>
    <property type="match status" value="1"/>
</dbReference>
<gene>
    <name evidence="3" type="ORF">SAMN00017477_0301</name>
</gene>
<dbReference type="InterPro" id="IPR047951">
    <property type="entry name" value="Transpos_ISL3"/>
</dbReference>
<evidence type="ECO:0000259" key="2">
    <source>
        <dbReference type="Pfam" id="PF14690"/>
    </source>
</evidence>
<dbReference type="InterPro" id="IPR002560">
    <property type="entry name" value="Transposase_DDE"/>
</dbReference>
<dbReference type="EMBL" id="FWWR01000009">
    <property type="protein sequence ID" value="SMB80966.1"/>
    <property type="molecule type" value="Genomic_DNA"/>
</dbReference>